<dbReference type="InterPro" id="IPR050624">
    <property type="entry name" value="HTH-type_Tx_Regulator"/>
</dbReference>
<evidence type="ECO:0000256" key="2">
    <source>
        <dbReference type="PROSITE-ProRule" id="PRU00335"/>
    </source>
</evidence>
<dbReference type="EMBL" id="CP001739">
    <property type="protein sequence ID" value="ACZ10011.1"/>
    <property type="molecule type" value="Genomic_DNA"/>
</dbReference>
<reference evidence="5" key="1">
    <citation type="submission" date="2009-09" db="EMBL/GenBank/DDBJ databases">
        <title>The complete chromosome of Sebaldella termitidis ATCC 33386.</title>
        <authorList>
            <consortium name="US DOE Joint Genome Institute (JGI-PGF)"/>
            <person name="Lucas S."/>
            <person name="Copeland A."/>
            <person name="Lapidus A."/>
            <person name="Glavina del Rio T."/>
            <person name="Dalin E."/>
            <person name="Tice H."/>
            <person name="Bruce D."/>
            <person name="Goodwin L."/>
            <person name="Pitluck S."/>
            <person name="Kyrpides N."/>
            <person name="Mavromatis K."/>
            <person name="Ivanova N."/>
            <person name="Mikhailova N."/>
            <person name="Sims D."/>
            <person name="Meincke L."/>
            <person name="Brettin T."/>
            <person name="Detter J.C."/>
            <person name="Han C."/>
            <person name="Larimer F."/>
            <person name="Land M."/>
            <person name="Hauser L."/>
            <person name="Markowitz V."/>
            <person name="Cheng J.F."/>
            <person name="Hugenholtz P."/>
            <person name="Woyke T."/>
            <person name="Wu D."/>
            <person name="Eisen J.A."/>
        </authorList>
    </citation>
    <scope>NUCLEOTIDE SEQUENCE [LARGE SCALE GENOMIC DNA]</scope>
    <source>
        <strain evidence="5">ATCC 33386 / NCTC 11300</strain>
    </source>
</reference>
<gene>
    <name evidence="4" type="ordered locus">Sterm_3170</name>
</gene>
<proteinExistence type="predicted"/>
<dbReference type="InterPro" id="IPR001647">
    <property type="entry name" value="HTH_TetR"/>
</dbReference>
<dbReference type="KEGG" id="str:Sterm_3170"/>
<keyword evidence="5" id="KW-1185">Reference proteome</keyword>
<dbReference type="HOGENOM" id="CLU_069356_29_2_0"/>
<dbReference type="PROSITE" id="PS50977">
    <property type="entry name" value="HTH_TETR_2"/>
    <property type="match status" value="1"/>
</dbReference>
<dbReference type="eggNOG" id="COG1309">
    <property type="taxonomic scope" value="Bacteria"/>
</dbReference>
<dbReference type="AlphaFoldDB" id="D1APH7"/>
<keyword evidence="1 2" id="KW-0238">DNA-binding</keyword>
<feature type="DNA-binding region" description="H-T-H motif" evidence="2">
    <location>
        <begin position="31"/>
        <end position="50"/>
    </location>
</feature>
<dbReference type="InterPro" id="IPR009057">
    <property type="entry name" value="Homeodomain-like_sf"/>
</dbReference>
<dbReference type="SUPFAM" id="SSF46689">
    <property type="entry name" value="Homeodomain-like"/>
    <property type="match status" value="1"/>
</dbReference>
<dbReference type="InterPro" id="IPR049149">
    <property type="entry name" value="TetR/AcrR_C"/>
</dbReference>
<dbReference type="PROSITE" id="PS01081">
    <property type="entry name" value="HTH_TETR_1"/>
    <property type="match status" value="1"/>
</dbReference>
<organism evidence="4 5">
    <name type="scientific">Sebaldella termitidis (strain ATCC 33386 / NCTC 11300)</name>
    <dbReference type="NCBI Taxonomy" id="526218"/>
    <lineage>
        <taxon>Bacteria</taxon>
        <taxon>Fusobacteriati</taxon>
        <taxon>Fusobacteriota</taxon>
        <taxon>Fusobacteriia</taxon>
        <taxon>Fusobacteriales</taxon>
        <taxon>Leptotrichiaceae</taxon>
        <taxon>Sebaldella</taxon>
    </lineage>
</organism>
<dbReference type="GO" id="GO:0003677">
    <property type="term" value="F:DNA binding"/>
    <property type="evidence" value="ECO:0007669"/>
    <property type="project" value="UniProtKB-UniRule"/>
</dbReference>
<dbReference type="STRING" id="526218.Sterm_3170"/>
<dbReference type="Pfam" id="PF21303">
    <property type="entry name" value="TetR_C_39"/>
    <property type="match status" value="1"/>
</dbReference>
<evidence type="ECO:0000313" key="5">
    <source>
        <dbReference type="Proteomes" id="UP000000845"/>
    </source>
</evidence>
<sequence length="216" mass="24630">MRIVKKPDERRNEILDAAEKLFAEKGFMKTTIIDILQEVGIAKGTFYYYFKSKEEVMDAVAMRYIDMGTIAVKKIIEDKSFTAIEKLTILLTKDVTNAENKDEMLKEFHQAGDAEMHLRSLVISIERLTPLITDVVLQGIEEGVFNTPYPKETVENILVILNMIFDEGVFQWTAEEKIQKAKGLAYLMEKSLGAEKGSFDFMTESPVVKDSINNKE</sequence>
<name>D1APH7_SEBTE</name>
<evidence type="ECO:0000313" key="4">
    <source>
        <dbReference type="EMBL" id="ACZ10011.1"/>
    </source>
</evidence>
<dbReference type="Gene3D" id="1.10.357.10">
    <property type="entry name" value="Tetracycline Repressor, domain 2"/>
    <property type="match status" value="1"/>
</dbReference>
<dbReference type="PANTHER" id="PTHR43479">
    <property type="entry name" value="ACREF/ENVCD OPERON REPRESSOR-RELATED"/>
    <property type="match status" value="1"/>
</dbReference>
<dbReference type="PANTHER" id="PTHR43479:SF11">
    <property type="entry name" value="ACREF_ENVCD OPERON REPRESSOR-RELATED"/>
    <property type="match status" value="1"/>
</dbReference>
<dbReference type="Pfam" id="PF00440">
    <property type="entry name" value="TetR_N"/>
    <property type="match status" value="1"/>
</dbReference>
<dbReference type="Proteomes" id="UP000000845">
    <property type="component" value="Chromosome"/>
</dbReference>
<protein>
    <submittedName>
        <fullName evidence="4">Transcriptional regulator, TetR family</fullName>
    </submittedName>
</protein>
<evidence type="ECO:0000259" key="3">
    <source>
        <dbReference type="PROSITE" id="PS50977"/>
    </source>
</evidence>
<evidence type="ECO:0000256" key="1">
    <source>
        <dbReference type="ARBA" id="ARBA00023125"/>
    </source>
</evidence>
<dbReference type="PRINTS" id="PR00455">
    <property type="entry name" value="HTHTETR"/>
</dbReference>
<dbReference type="InterPro" id="IPR023772">
    <property type="entry name" value="DNA-bd_HTH_TetR-type_CS"/>
</dbReference>
<feature type="domain" description="HTH tetR-type" evidence="3">
    <location>
        <begin position="8"/>
        <end position="68"/>
    </location>
</feature>
<reference evidence="4 5" key="2">
    <citation type="journal article" date="2010" name="Stand. Genomic Sci.">
        <title>Complete genome sequence of Sebaldella termitidis type strain (NCTC 11300).</title>
        <authorList>
            <person name="Harmon-Smith M."/>
            <person name="Celia L."/>
            <person name="Chertkov O."/>
            <person name="Lapidus A."/>
            <person name="Copeland A."/>
            <person name="Glavina Del Rio T."/>
            <person name="Nolan M."/>
            <person name="Lucas S."/>
            <person name="Tice H."/>
            <person name="Cheng J.F."/>
            <person name="Han C."/>
            <person name="Detter J.C."/>
            <person name="Bruce D."/>
            <person name="Goodwin L."/>
            <person name="Pitluck S."/>
            <person name="Pati A."/>
            <person name="Liolios K."/>
            <person name="Ivanova N."/>
            <person name="Mavromatis K."/>
            <person name="Mikhailova N."/>
            <person name="Chen A."/>
            <person name="Palaniappan K."/>
            <person name="Land M."/>
            <person name="Hauser L."/>
            <person name="Chang Y.J."/>
            <person name="Jeffries C.D."/>
            <person name="Brettin T."/>
            <person name="Goker M."/>
            <person name="Beck B."/>
            <person name="Bristow J."/>
            <person name="Eisen J.A."/>
            <person name="Markowitz V."/>
            <person name="Hugenholtz P."/>
            <person name="Kyrpides N.C."/>
            <person name="Klenk H.P."/>
            <person name="Chen F."/>
        </authorList>
    </citation>
    <scope>NUCLEOTIDE SEQUENCE [LARGE SCALE GENOMIC DNA]</scope>
    <source>
        <strain evidence="5">ATCC 33386 / NCTC 11300</strain>
    </source>
</reference>
<dbReference type="RefSeq" id="WP_012862593.1">
    <property type="nucleotide sequence ID" value="NC_013517.1"/>
</dbReference>
<accession>D1APH7</accession>